<reference evidence="7" key="1">
    <citation type="journal article" date="2019" name="Int. J. Syst. Evol. Microbiol.">
        <title>The Global Catalogue of Microorganisms (GCM) 10K type strain sequencing project: providing services to taxonomists for standard genome sequencing and annotation.</title>
        <authorList>
            <consortium name="The Broad Institute Genomics Platform"/>
            <consortium name="The Broad Institute Genome Sequencing Center for Infectious Disease"/>
            <person name="Wu L."/>
            <person name="Ma J."/>
        </authorList>
    </citation>
    <scope>NUCLEOTIDE SEQUENCE [LARGE SCALE GENOMIC DNA]</scope>
    <source>
        <strain evidence="7">CCUG 49560</strain>
    </source>
</reference>
<feature type="domain" description="HTH tetR-type" evidence="5">
    <location>
        <begin position="6"/>
        <end position="65"/>
    </location>
</feature>
<dbReference type="InterPro" id="IPR036271">
    <property type="entry name" value="Tet_transcr_reg_TetR-rel_C_sf"/>
</dbReference>
<dbReference type="SUPFAM" id="SSF46689">
    <property type="entry name" value="Homeodomain-like"/>
    <property type="match status" value="1"/>
</dbReference>
<accession>A0ABV9EKA1</accession>
<dbReference type="SUPFAM" id="SSF48498">
    <property type="entry name" value="Tetracyclin repressor-like, C-terminal domain"/>
    <property type="match status" value="1"/>
</dbReference>
<organism evidence="6 7">
    <name type="scientific">Sphaerisporangium corydalis</name>
    <dbReference type="NCBI Taxonomy" id="1441875"/>
    <lineage>
        <taxon>Bacteria</taxon>
        <taxon>Bacillati</taxon>
        <taxon>Actinomycetota</taxon>
        <taxon>Actinomycetes</taxon>
        <taxon>Streptosporangiales</taxon>
        <taxon>Streptosporangiaceae</taxon>
        <taxon>Sphaerisporangium</taxon>
    </lineage>
</organism>
<dbReference type="Pfam" id="PF21597">
    <property type="entry name" value="TetR_C_43"/>
    <property type="match status" value="1"/>
</dbReference>
<dbReference type="PROSITE" id="PS50977">
    <property type="entry name" value="HTH_TETR_2"/>
    <property type="match status" value="1"/>
</dbReference>
<dbReference type="InterPro" id="IPR001647">
    <property type="entry name" value="HTH_TetR"/>
</dbReference>
<proteinExistence type="predicted"/>
<evidence type="ECO:0000256" key="4">
    <source>
        <dbReference type="PROSITE-ProRule" id="PRU00335"/>
    </source>
</evidence>
<dbReference type="Pfam" id="PF00440">
    <property type="entry name" value="TetR_N"/>
    <property type="match status" value="1"/>
</dbReference>
<dbReference type="PANTHER" id="PTHR30055">
    <property type="entry name" value="HTH-TYPE TRANSCRIPTIONAL REGULATOR RUTR"/>
    <property type="match status" value="1"/>
</dbReference>
<dbReference type="Proteomes" id="UP001595891">
    <property type="component" value="Unassembled WGS sequence"/>
</dbReference>
<dbReference type="InterPro" id="IPR050109">
    <property type="entry name" value="HTH-type_TetR-like_transc_reg"/>
</dbReference>
<evidence type="ECO:0000313" key="7">
    <source>
        <dbReference type="Proteomes" id="UP001595891"/>
    </source>
</evidence>
<dbReference type="Gene3D" id="1.10.357.10">
    <property type="entry name" value="Tetracycline Repressor, domain 2"/>
    <property type="match status" value="1"/>
</dbReference>
<dbReference type="RefSeq" id="WP_262846789.1">
    <property type="nucleotide sequence ID" value="NZ_JANZYP010000052.1"/>
</dbReference>
<evidence type="ECO:0000259" key="5">
    <source>
        <dbReference type="PROSITE" id="PS50977"/>
    </source>
</evidence>
<dbReference type="PANTHER" id="PTHR30055:SF234">
    <property type="entry name" value="HTH-TYPE TRANSCRIPTIONAL REGULATOR BETI"/>
    <property type="match status" value="1"/>
</dbReference>
<dbReference type="InterPro" id="IPR049445">
    <property type="entry name" value="TetR_SbtR-like_C"/>
</dbReference>
<protein>
    <submittedName>
        <fullName evidence="6">TetR/AcrR family transcriptional regulator</fullName>
    </submittedName>
</protein>
<dbReference type="InterPro" id="IPR009057">
    <property type="entry name" value="Homeodomain-like_sf"/>
</dbReference>
<sequence>MRADARRNRDQVIAAATAVIAEEGPDASLNEIARRAGVGPGTLYRHFPTRRELIAAVFRERVETLCAGADRLAAASPPGEALTAWMRAMLKHVLTDRGLATAMMDIGPVAGFDCHALLRSTAGRLLTAAQAAGAVRPDLQVEELFQLITGIAHATPDLPHATRLLSLTLEGLHAPH</sequence>
<feature type="DNA-binding region" description="H-T-H motif" evidence="4">
    <location>
        <begin position="28"/>
        <end position="47"/>
    </location>
</feature>
<keyword evidence="2 4" id="KW-0238">DNA-binding</keyword>
<gene>
    <name evidence="6" type="ORF">ACFO8L_19875</name>
</gene>
<keyword evidence="7" id="KW-1185">Reference proteome</keyword>
<evidence type="ECO:0000256" key="1">
    <source>
        <dbReference type="ARBA" id="ARBA00023015"/>
    </source>
</evidence>
<dbReference type="PRINTS" id="PR00455">
    <property type="entry name" value="HTHTETR"/>
</dbReference>
<keyword evidence="1" id="KW-0805">Transcription regulation</keyword>
<dbReference type="EMBL" id="JBHSFN010000011">
    <property type="protein sequence ID" value="MFC4588359.1"/>
    <property type="molecule type" value="Genomic_DNA"/>
</dbReference>
<keyword evidence="3" id="KW-0804">Transcription</keyword>
<evidence type="ECO:0000256" key="2">
    <source>
        <dbReference type="ARBA" id="ARBA00023125"/>
    </source>
</evidence>
<name>A0ABV9EKA1_9ACTN</name>
<comment type="caution">
    <text evidence="6">The sequence shown here is derived from an EMBL/GenBank/DDBJ whole genome shotgun (WGS) entry which is preliminary data.</text>
</comment>
<evidence type="ECO:0000256" key="3">
    <source>
        <dbReference type="ARBA" id="ARBA00023163"/>
    </source>
</evidence>
<evidence type="ECO:0000313" key="6">
    <source>
        <dbReference type="EMBL" id="MFC4588359.1"/>
    </source>
</evidence>